<dbReference type="EMBL" id="LAZR01007216">
    <property type="protein sequence ID" value="KKM86673.1"/>
    <property type="molecule type" value="Genomic_DNA"/>
</dbReference>
<reference evidence="1" key="1">
    <citation type="journal article" date="2015" name="Nature">
        <title>Complex archaea that bridge the gap between prokaryotes and eukaryotes.</title>
        <authorList>
            <person name="Spang A."/>
            <person name="Saw J.H."/>
            <person name="Jorgensen S.L."/>
            <person name="Zaremba-Niedzwiedzka K."/>
            <person name="Martijn J."/>
            <person name="Lind A.E."/>
            <person name="van Eijk R."/>
            <person name="Schleper C."/>
            <person name="Guy L."/>
            <person name="Ettema T.J."/>
        </authorList>
    </citation>
    <scope>NUCLEOTIDE SEQUENCE</scope>
</reference>
<proteinExistence type="predicted"/>
<sequence length="127" mass="15065">MRLAKEQKWQATLRWLRRNFPVEYCVEVQSSIQIKDCGDTTYSESSKSFKIRVRKSQSLTSKIDTIIHEYAHVVTWFGFESEKEDHSGEHGMAQSKIYRTFLLWNFGRAQKKKWAVNPLPGQREFDF</sequence>
<evidence type="ECO:0008006" key="2">
    <source>
        <dbReference type="Google" id="ProtNLM"/>
    </source>
</evidence>
<dbReference type="AlphaFoldDB" id="A0A0F9KY71"/>
<comment type="caution">
    <text evidence="1">The sequence shown here is derived from an EMBL/GenBank/DDBJ whole genome shotgun (WGS) entry which is preliminary data.</text>
</comment>
<name>A0A0F9KY71_9ZZZZ</name>
<accession>A0A0F9KY71</accession>
<evidence type="ECO:0000313" key="1">
    <source>
        <dbReference type="EMBL" id="KKM86673.1"/>
    </source>
</evidence>
<protein>
    <recommendedName>
        <fullName evidence="2">SprT-like domain-containing protein</fullName>
    </recommendedName>
</protein>
<gene>
    <name evidence="1" type="ORF">LCGC14_1276600</name>
</gene>
<organism evidence="1">
    <name type="scientific">marine sediment metagenome</name>
    <dbReference type="NCBI Taxonomy" id="412755"/>
    <lineage>
        <taxon>unclassified sequences</taxon>
        <taxon>metagenomes</taxon>
        <taxon>ecological metagenomes</taxon>
    </lineage>
</organism>